<evidence type="ECO:0000256" key="3">
    <source>
        <dbReference type="ARBA" id="ARBA00022679"/>
    </source>
</evidence>
<gene>
    <name evidence="5" type="ORF">NGF19_10335</name>
</gene>
<name>A0ABT0ZCK5_9ACTN</name>
<sequence>MISIITPVHDGGHQYLSEAYASLTEQTLPQGWSWEWIVQEDGRSRRPLAHLPDDPRVRYAVGRRGGAGVARTLGLARATGSVVRALDADDLLTEGALQRDIEELTTHPHAGWCVSGALDLLPDGRLVPGPYDPLAGALGYETLREAYEADRFPIVGTHLAARTDLVRAVGGWPALPALEALALVLICAAVAPGRMLDTPGGIYRKHNNQTTAHPDYWQEAEFSTIRTAIVSRLDSLQHTQWHWTSSALEAH</sequence>
<dbReference type="CDD" id="cd00761">
    <property type="entry name" value="Glyco_tranf_GTA_type"/>
    <property type="match status" value="1"/>
</dbReference>
<dbReference type="SUPFAM" id="SSF53448">
    <property type="entry name" value="Nucleotide-diphospho-sugar transferases"/>
    <property type="match status" value="1"/>
</dbReference>
<dbReference type="InterPro" id="IPR029044">
    <property type="entry name" value="Nucleotide-diphossugar_trans"/>
</dbReference>
<feature type="domain" description="Glycosyltransferase 2-like" evidence="4">
    <location>
        <begin position="3"/>
        <end position="115"/>
    </location>
</feature>
<organism evidence="5 6">
    <name type="scientific">Streptomyces macrolidinus</name>
    <dbReference type="NCBI Taxonomy" id="2952607"/>
    <lineage>
        <taxon>Bacteria</taxon>
        <taxon>Bacillati</taxon>
        <taxon>Actinomycetota</taxon>
        <taxon>Actinomycetes</taxon>
        <taxon>Kitasatosporales</taxon>
        <taxon>Streptomycetaceae</taxon>
        <taxon>Streptomyces</taxon>
    </lineage>
</organism>
<dbReference type="Pfam" id="PF00535">
    <property type="entry name" value="Glycos_transf_2"/>
    <property type="match status" value="1"/>
</dbReference>
<keyword evidence="2" id="KW-0328">Glycosyltransferase</keyword>
<evidence type="ECO:0000313" key="5">
    <source>
        <dbReference type="EMBL" id="MCN9241184.1"/>
    </source>
</evidence>
<protein>
    <submittedName>
        <fullName evidence="5">Glycosyltransferase family 2 protein</fullName>
    </submittedName>
</protein>
<dbReference type="RefSeq" id="WP_252424270.1">
    <property type="nucleotide sequence ID" value="NZ_JAMWMR010000006.1"/>
</dbReference>
<evidence type="ECO:0000256" key="1">
    <source>
        <dbReference type="ARBA" id="ARBA00006739"/>
    </source>
</evidence>
<dbReference type="PANTHER" id="PTHR43685">
    <property type="entry name" value="GLYCOSYLTRANSFERASE"/>
    <property type="match status" value="1"/>
</dbReference>
<comment type="similarity">
    <text evidence="1">Belongs to the glycosyltransferase 2 family.</text>
</comment>
<dbReference type="Proteomes" id="UP001523219">
    <property type="component" value="Unassembled WGS sequence"/>
</dbReference>
<proteinExistence type="inferred from homology"/>
<dbReference type="InterPro" id="IPR050834">
    <property type="entry name" value="Glycosyltransf_2"/>
</dbReference>
<evidence type="ECO:0000256" key="2">
    <source>
        <dbReference type="ARBA" id="ARBA00022676"/>
    </source>
</evidence>
<dbReference type="PANTHER" id="PTHR43685:SF5">
    <property type="entry name" value="GLYCOSYLTRANSFERASE EPSE-RELATED"/>
    <property type="match status" value="1"/>
</dbReference>
<reference evidence="5 6" key="1">
    <citation type="submission" date="2022-05" db="EMBL/GenBank/DDBJ databases">
        <title>Streptomyces sp. nov. RY43-2 isolated from soil of a peat swamp forest.</title>
        <authorList>
            <person name="Kanchanasin P."/>
            <person name="Tanasupawat S."/>
            <person name="Phongsopitanun W."/>
        </authorList>
    </citation>
    <scope>NUCLEOTIDE SEQUENCE [LARGE SCALE GENOMIC DNA]</scope>
    <source>
        <strain evidence="5 6">RY43-2</strain>
    </source>
</reference>
<accession>A0ABT0ZCK5</accession>
<dbReference type="InterPro" id="IPR001173">
    <property type="entry name" value="Glyco_trans_2-like"/>
</dbReference>
<evidence type="ECO:0000313" key="6">
    <source>
        <dbReference type="Proteomes" id="UP001523219"/>
    </source>
</evidence>
<dbReference type="EMBL" id="JAMWMR010000006">
    <property type="protein sequence ID" value="MCN9241184.1"/>
    <property type="molecule type" value="Genomic_DNA"/>
</dbReference>
<evidence type="ECO:0000259" key="4">
    <source>
        <dbReference type="Pfam" id="PF00535"/>
    </source>
</evidence>
<comment type="caution">
    <text evidence="5">The sequence shown here is derived from an EMBL/GenBank/DDBJ whole genome shotgun (WGS) entry which is preliminary data.</text>
</comment>
<keyword evidence="3" id="KW-0808">Transferase</keyword>
<dbReference type="Gene3D" id="3.90.550.10">
    <property type="entry name" value="Spore Coat Polysaccharide Biosynthesis Protein SpsA, Chain A"/>
    <property type="match status" value="1"/>
</dbReference>
<keyword evidence="6" id="KW-1185">Reference proteome</keyword>